<dbReference type="SMART" id="SM00849">
    <property type="entry name" value="Lactamase_B"/>
    <property type="match status" value="1"/>
</dbReference>
<dbReference type="Pfam" id="PF12706">
    <property type="entry name" value="Lactamase_B_2"/>
    <property type="match status" value="1"/>
</dbReference>
<dbReference type="InterPro" id="IPR036866">
    <property type="entry name" value="RibonucZ/Hydroxyglut_hydro"/>
</dbReference>
<keyword evidence="3" id="KW-1185">Reference proteome</keyword>
<dbReference type="AlphaFoldDB" id="A0AAC9LMF8"/>
<sequence>MKITFLGTGTSQGIPVIGSNHPVCLSENPKDKRLRVSILVEWQNSTFVVDCGPDFRQQMLRANPKKIDAVIFTHEHADHTAGLDDIRPFFFKQGDIDIYAHKRVLGQLTQRFEYIFTSEIKYPGVPNLIQNEIKNEPFNIDGLKIIPIEGLHYKLSVFGYRFGNFAYLTDMKTIAETEKQKLKNLDVLVINALREEEHISHFTLAEALDIIAQLKPKKAYLTHISHLLGFHDEVEQKLPNNVFLAYDGLEISISE</sequence>
<dbReference type="PANTHER" id="PTHR42663">
    <property type="entry name" value="HYDROLASE C777.06C-RELATED-RELATED"/>
    <property type="match status" value="1"/>
</dbReference>
<dbReference type="Proteomes" id="UP000187506">
    <property type="component" value="Chromosome"/>
</dbReference>
<evidence type="ECO:0000313" key="3">
    <source>
        <dbReference type="Proteomes" id="UP000187506"/>
    </source>
</evidence>
<dbReference type="InterPro" id="IPR001279">
    <property type="entry name" value="Metallo-B-lactamas"/>
</dbReference>
<dbReference type="KEGG" id="lvn:BWR22_06715"/>
<dbReference type="SUPFAM" id="SSF56281">
    <property type="entry name" value="Metallo-hydrolase/oxidoreductase"/>
    <property type="match status" value="1"/>
</dbReference>
<dbReference type="CDD" id="cd16279">
    <property type="entry name" value="metallo-hydrolase-like_MBL-fold"/>
    <property type="match status" value="1"/>
</dbReference>
<name>A0AAC9LMF8_9FLAO</name>
<dbReference type="EMBL" id="CP019352">
    <property type="protein sequence ID" value="APY00012.1"/>
    <property type="molecule type" value="Genomic_DNA"/>
</dbReference>
<dbReference type="PANTHER" id="PTHR42663:SF6">
    <property type="entry name" value="HYDROLASE C777.06C-RELATED"/>
    <property type="match status" value="1"/>
</dbReference>
<reference evidence="2 3" key="1">
    <citation type="submission" date="2017-01" db="EMBL/GenBank/DDBJ databases">
        <title>Complete genome of Lacinutrix venerupis DOK2-8 isolated from seawater in Dokdo.</title>
        <authorList>
            <person name="Chi W.-J."/>
            <person name="Kim J.H."/>
        </authorList>
    </citation>
    <scope>NUCLEOTIDE SEQUENCE [LARGE SCALE GENOMIC DNA]</scope>
    <source>
        <strain evidence="2 3">DOK2-8</strain>
    </source>
</reference>
<organism evidence="2 3">
    <name type="scientific">Lacinutrix venerupis</name>
    <dbReference type="NCBI Taxonomy" id="1486034"/>
    <lineage>
        <taxon>Bacteria</taxon>
        <taxon>Pseudomonadati</taxon>
        <taxon>Bacteroidota</taxon>
        <taxon>Flavobacteriia</taxon>
        <taxon>Flavobacteriales</taxon>
        <taxon>Flavobacteriaceae</taxon>
        <taxon>Lacinutrix</taxon>
    </lineage>
</organism>
<evidence type="ECO:0000259" key="1">
    <source>
        <dbReference type="SMART" id="SM00849"/>
    </source>
</evidence>
<protein>
    <submittedName>
        <fullName evidence="2">MBL fold metallo-hydrolase</fullName>
    </submittedName>
</protein>
<dbReference type="RefSeq" id="WP_076732840.1">
    <property type="nucleotide sequence ID" value="NZ_CP019352.1"/>
</dbReference>
<gene>
    <name evidence="2" type="ORF">BWR22_06715</name>
</gene>
<feature type="domain" description="Metallo-beta-lactamase" evidence="1">
    <location>
        <begin position="34"/>
        <end position="223"/>
    </location>
</feature>
<proteinExistence type="predicted"/>
<dbReference type="Gene3D" id="3.60.15.10">
    <property type="entry name" value="Ribonuclease Z/Hydroxyacylglutathione hydrolase-like"/>
    <property type="match status" value="1"/>
</dbReference>
<accession>A0AAC9LMF8</accession>
<evidence type="ECO:0000313" key="2">
    <source>
        <dbReference type="EMBL" id="APY00012.1"/>
    </source>
</evidence>